<evidence type="ECO:0000313" key="1">
    <source>
        <dbReference type="EMBL" id="BAR96800.1"/>
    </source>
</evidence>
<organism evidence="1 2">
    <name type="scientific">Prevotella intermedia</name>
    <dbReference type="NCBI Taxonomy" id="28131"/>
    <lineage>
        <taxon>Bacteria</taxon>
        <taxon>Pseudomonadati</taxon>
        <taxon>Bacteroidota</taxon>
        <taxon>Bacteroidia</taxon>
        <taxon>Bacteroidales</taxon>
        <taxon>Prevotellaceae</taxon>
        <taxon>Prevotella</taxon>
    </lineage>
</organism>
<dbReference type="AlphaFoldDB" id="A0AAD1F806"/>
<gene>
    <name evidence="1" type="ORF">PI172_2072</name>
</gene>
<sequence length="44" mass="5313">MVIIHIYKCVKSKIRMCQYAPGYKQKDKCKLTDIRLKVNRKIEK</sequence>
<accession>A0AAD1F806</accession>
<proteinExistence type="predicted"/>
<reference evidence="1 2" key="1">
    <citation type="submission" date="2015-07" db="EMBL/GenBank/DDBJ databases">
        <title>Complete genome sequence of Prevotella intermedia strain 17-2.</title>
        <authorList>
            <person name="Nambu T."/>
        </authorList>
    </citation>
    <scope>NUCLEOTIDE SEQUENCE [LARGE SCALE GENOMIC DNA]</scope>
    <source>
        <strain evidence="1 2">17-2</strain>
    </source>
</reference>
<evidence type="ECO:0000313" key="2">
    <source>
        <dbReference type="Proteomes" id="UP000067008"/>
    </source>
</evidence>
<protein>
    <submittedName>
        <fullName evidence="1">Uncharacterized protein</fullName>
    </submittedName>
</protein>
<name>A0AAD1F806_PREIN</name>
<dbReference type="Proteomes" id="UP000067008">
    <property type="component" value="Chromosome 1"/>
</dbReference>
<dbReference type="EMBL" id="AP014926">
    <property type="protein sequence ID" value="BAR96800.1"/>
    <property type="molecule type" value="Genomic_DNA"/>
</dbReference>